<keyword evidence="3" id="KW-0675">Receptor</keyword>
<dbReference type="SUPFAM" id="SSF52058">
    <property type="entry name" value="L domain-like"/>
    <property type="match status" value="1"/>
</dbReference>
<dbReference type="Pfam" id="PF00560">
    <property type="entry name" value="LRR_1"/>
    <property type="match status" value="1"/>
</dbReference>
<dbReference type="Gene3D" id="3.80.10.10">
    <property type="entry name" value="Ribonuclease Inhibitor"/>
    <property type="match status" value="1"/>
</dbReference>
<dbReference type="InterPro" id="IPR051716">
    <property type="entry name" value="Plant_RL_S/T_kinase"/>
</dbReference>
<sequence>MLAGPIPDELGRLATLELLDLSNNRLTGGVPAALSGMTAIREMYLSGNRRLGGRVPADIFAGLKRISAVGLSDAGLTGPIPASLGESLHNVTYLGLDGNQLEGEVPPELGKLAGRVRLHGNLAICVPPEFVAAAGSHSHIAAAGVPSCKGTKIPVTRRPVVLPVPSLGIGGSGERGEVGGVADGDQLLCGRDNVLAGAGLVAPVWLARVFSLVLQLRFC</sequence>
<name>J3MG07_ORYBR</name>
<evidence type="ECO:0000313" key="5">
    <source>
        <dbReference type="Proteomes" id="UP000006038"/>
    </source>
</evidence>
<evidence type="ECO:0000256" key="1">
    <source>
        <dbReference type="ARBA" id="ARBA00004167"/>
    </source>
</evidence>
<proteinExistence type="predicted"/>
<dbReference type="Proteomes" id="UP000006038">
    <property type="component" value="Chromosome 6"/>
</dbReference>
<keyword evidence="5" id="KW-1185">Reference proteome</keyword>
<dbReference type="GO" id="GO:0016020">
    <property type="term" value="C:membrane"/>
    <property type="evidence" value="ECO:0007669"/>
    <property type="project" value="UniProtKB-SubCell"/>
</dbReference>
<reference evidence="4" key="1">
    <citation type="journal article" date="2013" name="Nat. Commun.">
        <title>Whole-genome sequencing of Oryza brachyantha reveals mechanisms underlying Oryza genome evolution.</title>
        <authorList>
            <person name="Chen J."/>
            <person name="Huang Q."/>
            <person name="Gao D."/>
            <person name="Wang J."/>
            <person name="Lang Y."/>
            <person name="Liu T."/>
            <person name="Li B."/>
            <person name="Bai Z."/>
            <person name="Luis Goicoechea J."/>
            <person name="Liang C."/>
            <person name="Chen C."/>
            <person name="Zhang W."/>
            <person name="Sun S."/>
            <person name="Liao Y."/>
            <person name="Zhang X."/>
            <person name="Yang L."/>
            <person name="Song C."/>
            <person name="Wang M."/>
            <person name="Shi J."/>
            <person name="Liu G."/>
            <person name="Liu J."/>
            <person name="Zhou H."/>
            <person name="Zhou W."/>
            <person name="Yu Q."/>
            <person name="An N."/>
            <person name="Chen Y."/>
            <person name="Cai Q."/>
            <person name="Wang B."/>
            <person name="Liu B."/>
            <person name="Min J."/>
            <person name="Huang Y."/>
            <person name="Wu H."/>
            <person name="Li Z."/>
            <person name="Zhang Y."/>
            <person name="Yin Y."/>
            <person name="Song W."/>
            <person name="Jiang J."/>
            <person name="Jackson S.A."/>
            <person name="Wing R.A."/>
            <person name="Wang J."/>
            <person name="Chen M."/>
        </authorList>
    </citation>
    <scope>NUCLEOTIDE SEQUENCE [LARGE SCALE GENOMIC DNA]</scope>
    <source>
        <strain evidence="4">cv. IRGC 101232</strain>
    </source>
</reference>
<accession>J3MG07</accession>
<comment type="subcellular location">
    <subcellularLocation>
        <location evidence="1">Membrane</location>
        <topology evidence="1">Single-pass membrane protein</topology>
    </subcellularLocation>
</comment>
<dbReference type="GO" id="GO:0004674">
    <property type="term" value="F:protein serine/threonine kinase activity"/>
    <property type="evidence" value="ECO:0007669"/>
    <property type="project" value="UniProtKB-EC"/>
</dbReference>
<dbReference type="eggNOG" id="KOG0619">
    <property type="taxonomic scope" value="Eukaryota"/>
</dbReference>
<dbReference type="AlphaFoldDB" id="J3MG07"/>
<evidence type="ECO:0000256" key="3">
    <source>
        <dbReference type="ARBA" id="ARBA00023170"/>
    </source>
</evidence>
<evidence type="ECO:0008006" key="6">
    <source>
        <dbReference type="Google" id="ProtNLM"/>
    </source>
</evidence>
<dbReference type="Pfam" id="PF13855">
    <property type="entry name" value="LRR_8"/>
    <property type="match status" value="1"/>
</dbReference>
<dbReference type="Gramene" id="OB06G29510.1">
    <property type="protein sequence ID" value="OB06G29510.1"/>
    <property type="gene ID" value="OB06G29510"/>
</dbReference>
<dbReference type="EnsemblPlants" id="OB06G29510.1">
    <property type="protein sequence ID" value="OB06G29510.1"/>
    <property type="gene ID" value="OB06G29510"/>
</dbReference>
<evidence type="ECO:0000256" key="2">
    <source>
        <dbReference type="ARBA" id="ARBA00022729"/>
    </source>
</evidence>
<dbReference type="InterPro" id="IPR032675">
    <property type="entry name" value="LRR_dom_sf"/>
</dbReference>
<reference evidence="4" key="2">
    <citation type="submission" date="2013-04" db="UniProtKB">
        <authorList>
            <consortium name="EnsemblPlants"/>
        </authorList>
    </citation>
    <scope>IDENTIFICATION</scope>
</reference>
<protein>
    <recommendedName>
        <fullName evidence="6">Leucine-rich repeat-containing N-terminal plant-type domain-containing protein</fullName>
    </recommendedName>
</protein>
<dbReference type="PANTHER" id="PTHR48053">
    <property type="entry name" value="LEUCINE RICH REPEAT FAMILY PROTEIN, EXPRESSED"/>
    <property type="match status" value="1"/>
</dbReference>
<dbReference type="InterPro" id="IPR001611">
    <property type="entry name" value="Leu-rich_rpt"/>
</dbReference>
<organism evidence="4">
    <name type="scientific">Oryza brachyantha</name>
    <name type="common">malo sina</name>
    <dbReference type="NCBI Taxonomy" id="4533"/>
    <lineage>
        <taxon>Eukaryota</taxon>
        <taxon>Viridiplantae</taxon>
        <taxon>Streptophyta</taxon>
        <taxon>Embryophyta</taxon>
        <taxon>Tracheophyta</taxon>
        <taxon>Spermatophyta</taxon>
        <taxon>Magnoliopsida</taxon>
        <taxon>Liliopsida</taxon>
        <taxon>Poales</taxon>
        <taxon>Poaceae</taxon>
        <taxon>BOP clade</taxon>
        <taxon>Oryzoideae</taxon>
        <taxon>Oryzeae</taxon>
        <taxon>Oryzinae</taxon>
        <taxon>Oryza</taxon>
    </lineage>
</organism>
<evidence type="ECO:0000313" key="4">
    <source>
        <dbReference type="EnsemblPlants" id="OB06G29510.1"/>
    </source>
</evidence>
<keyword evidence="2" id="KW-0732">Signal</keyword>
<dbReference type="STRING" id="4533.J3MG07"/>
<dbReference type="HOGENOM" id="CLU_1263259_0_0_1"/>
<dbReference type="PANTHER" id="PTHR48053:SF71">
    <property type="entry name" value="LEUCINE RICH REPEAT FAMILY PROTEIN, EXPRESSED"/>
    <property type="match status" value="1"/>
</dbReference>